<dbReference type="Proteomes" id="UP001156641">
    <property type="component" value="Unassembled WGS sequence"/>
</dbReference>
<comment type="caution">
    <text evidence="1">The sequence shown here is derived from an EMBL/GenBank/DDBJ whole genome shotgun (WGS) entry which is preliminary data.</text>
</comment>
<gene>
    <name evidence="1" type="ORF">GCM10010909_10010</name>
</gene>
<protein>
    <submittedName>
        <fullName evidence="1">Uncharacterized protein</fullName>
    </submittedName>
</protein>
<reference evidence="2" key="1">
    <citation type="journal article" date="2019" name="Int. J. Syst. Evol. Microbiol.">
        <title>The Global Catalogue of Microorganisms (GCM) 10K type strain sequencing project: providing services to taxonomists for standard genome sequencing and annotation.</title>
        <authorList>
            <consortium name="The Broad Institute Genomics Platform"/>
            <consortium name="The Broad Institute Genome Sequencing Center for Infectious Disease"/>
            <person name="Wu L."/>
            <person name="Ma J."/>
        </authorList>
    </citation>
    <scope>NUCLEOTIDE SEQUENCE [LARGE SCALE GENOMIC DNA]</scope>
    <source>
        <strain evidence="2">NBRC 112502</strain>
    </source>
</reference>
<keyword evidence="2" id="KW-1185">Reference proteome</keyword>
<evidence type="ECO:0000313" key="1">
    <source>
        <dbReference type="EMBL" id="GLR66321.1"/>
    </source>
</evidence>
<name>A0ABQ6A1L7_9PROT</name>
<dbReference type="EMBL" id="BSOS01000013">
    <property type="protein sequence ID" value="GLR66321.1"/>
    <property type="molecule type" value="Genomic_DNA"/>
</dbReference>
<sequence length="99" mass="10129">MKSIVGLTALPLVAAGIILFFAVPLIAENTGNECQALEKYTASNAARSVTGSTTGPIYGMLNGLAQSVATGEATSAAEANAHPNIPVNVSCAYDFWKAL</sequence>
<accession>A0ABQ6A1L7</accession>
<dbReference type="RefSeq" id="WP_284256998.1">
    <property type="nucleotide sequence ID" value="NZ_BSOS01000013.1"/>
</dbReference>
<proteinExistence type="predicted"/>
<organism evidence="1 2">
    <name type="scientific">Acidocella aquatica</name>
    <dbReference type="NCBI Taxonomy" id="1922313"/>
    <lineage>
        <taxon>Bacteria</taxon>
        <taxon>Pseudomonadati</taxon>
        <taxon>Pseudomonadota</taxon>
        <taxon>Alphaproteobacteria</taxon>
        <taxon>Acetobacterales</taxon>
        <taxon>Acidocellaceae</taxon>
        <taxon>Acidocella</taxon>
    </lineage>
</organism>
<evidence type="ECO:0000313" key="2">
    <source>
        <dbReference type="Proteomes" id="UP001156641"/>
    </source>
</evidence>